<evidence type="ECO:0000256" key="2">
    <source>
        <dbReference type="SAM" id="Phobius"/>
    </source>
</evidence>
<evidence type="ECO:0000256" key="1">
    <source>
        <dbReference type="SAM" id="MobiDB-lite"/>
    </source>
</evidence>
<reference evidence="4" key="1">
    <citation type="journal article" date="2008" name="PLoS ONE">
        <title>Survival in nuclear waste, extreme resistance, and potential applications gleaned from the genome sequence of Kineococcus radiotolerans SRS30216.</title>
        <authorList>
            <person name="Bagwell C.E."/>
            <person name="Bhat S."/>
            <person name="Hawkins G.M."/>
            <person name="Smith B.W."/>
            <person name="Biswas T."/>
            <person name="Hoover T.R."/>
            <person name="Saunders E."/>
            <person name="Han C.S."/>
            <person name="Tsodikov O.V."/>
            <person name="Shimkets L.J."/>
        </authorList>
    </citation>
    <scope>NUCLEOTIDE SEQUENCE [LARGE SCALE GENOMIC DNA]</scope>
    <source>
        <strain evidence="4">ATCC BAA-149 / DSM 14245 / SRS30216</strain>
    </source>
</reference>
<dbReference type="Proteomes" id="UP000001116">
    <property type="component" value="Chromosome"/>
</dbReference>
<proteinExistence type="predicted"/>
<evidence type="ECO:0000313" key="3">
    <source>
        <dbReference type="EMBL" id="ABS03186.1"/>
    </source>
</evidence>
<keyword evidence="4" id="KW-1185">Reference proteome</keyword>
<keyword evidence="2" id="KW-1133">Transmembrane helix</keyword>
<dbReference type="HOGENOM" id="CLU_1774947_0_0_11"/>
<dbReference type="KEGG" id="kra:Krad_1700"/>
<feature type="transmembrane region" description="Helical" evidence="2">
    <location>
        <begin position="32"/>
        <end position="51"/>
    </location>
</feature>
<feature type="region of interest" description="Disordered" evidence="1">
    <location>
        <begin position="127"/>
        <end position="146"/>
    </location>
</feature>
<organism evidence="3 4">
    <name type="scientific">Kineococcus radiotolerans (strain ATCC BAA-149 / DSM 14245 / SRS30216)</name>
    <dbReference type="NCBI Taxonomy" id="266940"/>
    <lineage>
        <taxon>Bacteria</taxon>
        <taxon>Bacillati</taxon>
        <taxon>Actinomycetota</taxon>
        <taxon>Actinomycetes</taxon>
        <taxon>Kineosporiales</taxon>
        <taxon>Kineosporiaceae</taxon>
        <taxon>Kineococcus</taxon>
    </lineage>
</organism>
<sequence>MSTSIRRHLVIGGLAVSAIIVGATFLTEPQLFIANMIGVSIAFLGCATFVVRYHFSTSGAWFGSATGRNVMLLMACLTAALGFILTVYLFGDYPLRRSVGAALYPLIGYAAWARVVLQSRAQSAVRAPKPDHLRRRRASDRDGESS</sequence>
<dbReference type="AlphaFoldDB" id="A6W8P7"/>
<keyword evidence="2" id="KW-0812">Transmembrane</keyword>
<dbReference type="STRING" id="266940.Krad_1700"/>
<keyword evidence="2" id="KW-0472">Membrane</keyword>
<dbReference type="RefSeq" id="WP_011981675.1">
    <property type="nucleotide sequence ID" value="NC_009664.2"/>
</dbReference>
<dbReference type="Pfam" id="PF23778">
    <property type="entry name" value="Phage_holin_2"/>
    <property type="match status" value="1"/>
</dbReference>
<gene>
    <name evidence="3" type="ordered locus">Krad_1700</name>
</gene>
<feature type="transmembrane region" description="Helical" evidence="2">
    <location>
        <begin position="9"/>
        <end position="26"/>
    </location>
</feature>
<accession>A6W8P7</accession>
<name>A6W8P7_KINRD</name>
<protein>
    <submittedName>
        <fullName evidence="3">Uncharacterized protein</fullName>
    </submittedName>
</protein>
<evidence type="ECO:0000313" key="4">
    <source>
        <dbReference type="Proteomes" id="UP000001116"/>
    </source>
</evidence>
<feature type="transmembrane region" description="Helical" evidence="2">
    <location>
        <begin position="72"/>
        <end position="91"/>
    </location>
</feature>
<dbReference type="InterPro" id="IPR056964">
    <property type="entry name" value="Phage_holin"/>
</dbReference>
<dbReference type="EMBL" id="CP000750">
    <property type="protein sequence ID" value="ABS03186.1"/>
    <property type="molecule type" value="Genomic_DNA"/>
</dbReference>
<feature type="transmembrane region" description="Helical" evidence="2">
    <location>
        <begin position="97"/>
        <end position="117"/>
    </location>
</feature>